<dbReference type="EMBL" id="CP001804">
    <property type="protein sequence ID" value="ACY17177.1"/>
    <property type="molecule type" value="Genomic_DNA"/>
</dbReference>
<dbReference type="AlphaFoldDB" id="D0LRE9"/>
<sequence length="472" mass="50827">MPPCSTPHRAPRRLRPPVLSAALLAPLALLALGLAPGAAHAQETWTLTLSRVGQELSHQPLDLGRGQLTGDTTLDIRCRAPVDCQHIEVYPVDASGLAGATLLPVQAQRRSARYRLSLADLQGMDSLALRHRPAPAKRILLRALADDLQGDSPPDIMNDAAAISDNRPDATIGALLDTVCAELPAFRSYDRDAQRGEIVVTATGTVLTPWPDALDEDDTLIVTVLADARLAPLLEVRRTSAQRALGDIRILGDDIALPGLVRQSESDAAPRCAARSFPVGNFAPGQAEIELAVRTPEGRMRTGLLELRVHPLYSGMFSLGPLWSRVADPGFTLVPRGSDTVISTEEQGQSRMLFAFYYTPFVWGPRDIEKPVRAWYEHINPSVGMVLSEPLDHALAGLSVGARGFVLTAGVHLARVRVLDEESELERGDVFTGEEDELPVARAWELGPFVSVSVDLRTALKLAGSLLSAAAP</sequence>
<proteinExistence type="predicted"/>
<feature type="chain" id="PRO_5003011477" evidence="1">
    <location>
        <begin position="42"/>
        <end position="472"/>
    </location>
</feature>
<gene>
    <name evidence="2" type="ordered locus">Hoch_4686</name>
</gene>
<dbReference type="RefSeq" id="WP_012829775.1">
    <property type="nucleotide sequence ID" value="NC_013440.1"/>
</dbReference>
<organism evidence="2 3">
    <name type="scientific">Haliangium ochraceum (strain DSM 14365 / JCM 11303 / SMP-2)</name>
    <dbReference type="NCBI Taxonomy" id="502025"/>
    <lineage>
        <taxon>Bacteria</taxon>
        <taxon>Pseudomonadati</taxon>
        <taxon>Myxococcota</taxon>
        <taxon>Polyangia</taxon>
        <taxon>Haliangiales</taxon>
        <taxon>Kofleriaceae</taxon>
        <taxon>Haliangium</taxon>
    </lineage>
</organism>
<evidence type="ECO:0000313" key="2">
    <source>
        <dbReference type="EMBL" id="ACY17177.1"/>
    </source>
</evidence>
<protein>
    <submittedName>
        <fullName evidence="2">Uncharacterized protein</fullName>
    </submittedName>
</protein>
<dbReference type="OrthoDB" id="9255930at2"/>
<dbReference type="KEGG" id="hoh:Hoch_4686"/>
<evidence type="ECO:0000256" key="1">
    <source>
        <dbReference type="SAM" id="SignalP"/>
    </source>
</evidence>
<evidence type="ECO:0000313" key="3">
    <source>
        <dbReference type="Proteomes" id="UP000001880"/>
    </source>
</evidence>
<reference evidence="2 3" key="1">
    <citation type="journal article" date="2010" name="Stand. Genomic Sci.">
        <title>Complete genome sequence of Haliangium ochraceum type strain (SMP-2).</title>
        <authorList>
            <consortium name="US DOE Joint Genome Institute (JGI-PGF)"/>
            <person name="Ivanova N."/>
            <person name="Daum C."/>
            <person name="Lang E."/>
            <person name="Abt B."/>
            <person name="Kopitz M."/>
            <person name="Saunders E."/>
            <person name="Lapidus A."/>
            <person name="Lucas S."/>
            <person name="Glavina Del Rio T."/>
            <person name="Nolan M."/>
            <person name="Tice H."/>
            <person name="Copeland A."/>
            <person name="Cheng J.F."/>
            <person name="Chen F."/>
            <person name="Bruce D."/>
            <person name="Goodwin L."/>
            <person name="Pitluck S."/>
            <person name="Mavromatis K."/>
            <person name="Pati A."/>
            <person name="Mikhailova N."/>
            <person name="Chen A."/>
            <person name="Palaniappan K."/>
            <person name="Land M."/>
            <person name="Hauser L."/>
            <person name="Chang Y.J."/>
            <person name="Jeffries C.D."/>
            <person name="Detter J.C."/>
            <person name="Brettin T."/>
            <person name="Rohde M."/>
            <person name="Goker M."/>
            <person name="Bristow J."/>
            <person name="Markowitz V."/>
            <person name="Eisen J.A."/>
            <person name="Hugenholtz P."/>
            <person name="Kyrpides N.C."/>
            <person name="Klenk H.P."/>
        </authorList>
    </citation>
    <scope>NUCLEOTIDE SEQUENCE [LARGE SCALE GENOMIC DNA]</scope>
    <source>
        <strain evidence="3">DSM 14365 / CIP 107738 / JCM 11303 / AJ 13395 / SMP-2</strain>
    </source>
</reference>
<name>D0LRE9_HALO1</name>
<dbReference type="Proteomes" id="UP000001880">
    <property type="component" value="Chromosome"/>
</dbReference>
<feature type="signal peptide" evidence="1">
    <location>
        <begin position="1"/>
        <end position="41"/>
    </location>
</feature>
<dbReference type="HOGENOM" id="CLU_578431_0_0_7"/>
<keyword evidence="3" id="KW-1185">Reference proteome</keyword>
<dbReference type="eggNOG" id="ENOG5031GFE">
    <property type="taxonomic scope" value="Bacteria"/>
</dbReference>
<accession>D0LRE9</accession>
<dbReference type="STRING" id="502025.Hoch_4686"/>
<keyword evidence="1" id="KW-0732">Signal</keyword>